<organism evidence="2 3">
    <name type="scientific">Armillaria gallica</name>
    <name type="common">Bulbous honey fungus</name>
    <name type="synonym">Armillaria bulbosa</name>
    <dbReference type="NCBI Taxonomy" id="47427"/>
    <lineage>
        <taxon>Eukaryota</taxon>
        <taxon>Fungi</taxon>
        <taxon>Dikarya</taxon>
        <taxon>Basidiomycota</taxon>
        <taxon>Agaricomycotina</taxon>
        <taxon>Agaricomycetes</taxon>
        <taxon>Agaricomycetidae</taxon>
        <taxon>Agaricales</taxon>
        <taxon>Marasmiineae</taxon>
        <taxon>Physalacriaceae</taxon>
        <taxon>Armillaria</taxon>
    </lineage>
</organism>
<evidence type="ECO:0000256" key="1">
    <source>
        <dbReference type="SAM" id="SignalP"/>
    </source>
</evidence>
<proteinExistence type="predicted"/>
<evidence type="ECO:0000313" key="2">
    <source>
        <dbReference type="EMBL" id="PBK86079.1"/>
    </source>
</evidence>
<sequence>MPRIEFRSLLPFNIIVALALVPLPSSLPSSRHLWHSPTSSLLAALSHSSRLRAVIDTKHRTLHTYRLACHWLAGSPLTPKSEITFIGSPNSEIKPYQDKNTDDY</sequence>
<feature type="chain" id="PRO_5013917543" evidence="1">
    <location>
        <begin position="20"/>
        <end position="104"/>
    </location>
</feature>
<protein>
    <submittedName>
        <fullName evidence="2">Uncharacterized protein</fullName>
    </submittedName>
</protein>
<dbReference type="AlphaFoldDB" id="A0A2H3CSN2"/>
<dbReference type="InParanoid" id="A0A2H3CSN2"/>
<accession>A0A2H3CSN2</accession>
<dbReference type="Proteomes" id="UP000217790">
    <property type="component" value="Unassembled WGS sequence"/>
</dbReference>
<keyword evidence="3" id="KW-1185">Reference proteome</keyword>
<keyword evidence="1" id="KW-0732">Signal</keyword>
<dbReference type="EMBL" id="KZ293686">
    <property type="protein sequence ID" value="PBK86079.1"/>
    <property type="molecule type" value="Genomic_DNA"/>
</dbReference>
<dbReference type="OrthoDB" id="3034442at2759"/>
<evidence type="ECO:0000313" key="3">
    <source>
        <dbReference type="Proteomes" id="UP000217790"/>
    </source>
</evidence>
<gene>
    <name evidence="2" type="ORF">ARMGADRAFT_1086840</name>
</gene>
<reference evidence="3" key="1">
    <citation type="journal article" date="2017" name="Nat. Ecol. Evol.">
        <title>Genome expansion and lineage-specific genetic innovations in the forest pathogenic fungi Armillaria.</title>
        <authorList>
            <person name="Sipos G."/>
            <person name="Prasanna A.N."/>
            <person name="Walter M.C."/>
            <person name="O'Connor E."/>
            <person name="Balint B."/>
            <person name="Krizsan K."/>
            <person name="Kiss B."/>
            <person name="Hess J."/>
            <person name="Varga T."/>
            <person name="Slot J."/>
            <person name="Riley R."/>
            <person name="Boka B."/>
            <person name="Rigling D."/>
            <person name="Barry K."/>
            <person name="Lee J."/>
            <person name="Mihaltcheva S."/>
            <person name="LaButti K."/>
            <person name="Lipzen A."/>
            <person name="Waldron R."/>
            <person name="Moloney N.M."/>
            <person name="Sperisen C."/>
            <person name="Kredics L."/>
            <person name="Vagvoelgyi C."/>
            <person name="Patrignani A."/>
            <person name="Fitzpatrick D."/>
            <person name="Nagy I."/>
            <person name="Doyle S."/>
            <person name="Anderson J.B."/>
            <person name="Grigoriev I.V."/>
            <person name="Gueldener U."/>
            <person name="Muensterkoetter M."/>
            <person name="Nagy L.G."/>
        </authorList>
    </citation>
    <scope>NUCLEOTIDE SEQUENCE [LARGE SCALE GENOMIC DNA]</scope>
    <source>
        <strain evidence="3">Ar21-2</strain>
    </source>
</reference>
<name>A0A2H3CSN2_ARMGA</name>
<feature type="signal peptide" evidence="1">
    <location>
        <begin position="1"/>
        <end position="19"/>
    </location>
</feature>